<gene>
    <name evidence="3" type="primary">Spint4</name>
</gene>
<organism evidence="3 4">
    <name type="scientific">Jaculus jaculus</name>
    <name type="common">Lesser Egyptian jerboa</name>
    <dbReference type="NCBI Taxonomy" id="51337"/>
    <lineage>
        <taxon>Eukaryota</taxon>
        <taxon>Metazoa</taxon>
        <taxon>Chordata</taxon>
        <taxon>Craniata</taxon>
        <taxon>Vertebrata</taxon>
        <taxon>Euteleostomi</taxon>
        <taxon>Mammalia</taxon>
        <taxon>Eutheria</taxon>
        <taxon>Euarchontoglires</taxon>
        <taxon>Glires</taxon>
        <taxon>Rodentia</taxon>
        <taxon>Myomorpha</taxon>
        <taxon>Dipodoidea</taxon>
        <taxon>Dipodidae</taxon>
        <taxon>Dipodinae</taxon>
        <taxon>Jaculus</taxon>
    </lineage>
</organism>
<evidence type="ECO:0000313" key="3">
    <source>
        <dbReference type="Ensembl" id="ENSJJAP00000011250.1"/>
    </source>
</evidence>
<dbReference type="AlphaFoldDB" id="A0A8C5KI56"/>
<accession>A0A8C5KI56</accession>
<reference evidence="3" key="1">
    <citation type="submission" date="2025-08" db="UniProtKB">
        <authorList>
            <consortium name="Ensembl"/>
        </authorList>
    </citation>
    <scope>IDENTIFICATION</scope>
</reference>
<dbReference type="PROSITE" id="PS00280">
    <property type="entry name" value="BPTI_KUNITZ_1"/>
    <property type="match status" value="1"/>
</dbReference>
<proteinExistence type="predicted"/>
<dbReference type="PANTHER" id="PTHR47898">
    <property type="entry name" value="KUNITZ-TYPE PROTEASE INHIBITOR 4"/>
    <property type="match status" value="1"/>
</dbReference>
<dbReference type="Proteomes" id="UP000694385">
    <property type="component" value="Unassembled WGS sequence"/>
</dbReference>
<dbReference type="GO" id="GO:0004867">
    <property type="term" value="F:serine-type endopeptidase inhibitor activity"/>
    <property type="evidence" value="ECO:0007669"/>
    <property type="project" value="InterPro"/>
</dbReference>
<dbReference type="InterPro" id="IPR036880">
    <property type="entry name" value="Kunitz_BPTI_sf"/>
</dbReference>
<evidence type="ECO:0000256" key="1">
    <source>
        <dbReference type="ARBA" id="ARBA00023157"/>
    </source>
</evidence>
<dbReference type="InterPro" id="IPR042943">
    <property type="entry name" value="SPINT4"/>
</dbReference>
<feature type="domain" description="BPTI/Kunitz inhibitor" evidence="2">
    <location>
        <begin position="41"/>
        <end position="91"/>
    </location>
</feature>
<sequence>METARLRLLLGIFIFCSLSTLILSGIDGILEFIYRSSKDPCALEVRPGSCDEVQRRYFYNKTAKACGSFLFTGCGGNLNNFKIKMECEVACLEEHQG</sequence>
<dbReference type="GeneTree" id="ENSGT00390000004362"/>
<keyword evidence="4" id="KW-1185">Reference proteome</keyword>
<dbReference type="Ensembl" id="ENSJJAT00000017721.1">
    <property type="protein sequence ID" value="ENSJJAP00000011250.1"/>
    <property type="gene ID" value="ENSJJAG00000014631.1"/>
</dbReference>
<dbReference type="PROSITE" id="PS50279">
    <property type="entry name" value="BPTI_KUNITZ_2"/>
    <property type="match status" value="1"/>
</dbReference>
<name>A0A8C5KI56_JACJA</name>
<reference evidence="3" key="2">
    <citation type="submission" date="2025-09" db="UniProtKB">
        <authorList>
            <consortium name="Ensembl"/>
        </authorList>
    </citation>
    <scope>IDENTIFICATION</scope>
</reference>
<keyword evidence="1" id="KW-1015">Disulfide bond</keyword>
<dbReference type="InterPro" id="IPR020901">
    <property type="entry name" value="Prtase_inh_Kunz-CS"/>
</dbReference>
<dbReference type="SMART" id="SM00131">
    <property type="entry name" value="KU"/>
    <property type="match status" value="1"/>
</dbReference>
<evidence type="ECO:0000313" key="4">
    <source>
        <dbReference type="Proteomes" id="UP000694385"/>
    </source>
</evidence>
<evidence type="ECO:0000259" key="2">
    <source>
        <dbReference type="PROSITE" id="PS50279"/>
    </source>
</evidence>
<dbReference type="Pfam" id="PF00014">
    <property type="entry name" value="Kunitz_BPTI"/>
    <property type="match status" value="1"/>
</dbReference>
<dbReference type="Gene3D" id="4.10.410.10">
    <property type="entry name" value="Pancreatic trypsin inhibitor Kunitz domain"/>
    <property type="match status" value="1"/>
</dbReference>
<dbReference type="OMA" id="FKLKIEC"/>
<dbReference type="InterPro" id="IPR002223">
    <property type="entry name" value="Kunitz_BPTI"/>
</dbReference>
<dbReference type="SUPFAM" id="SSF57362">
    <property type="entry name" value="BPTI-like"/>
    <property type="match status" value="1"/>
</dbReference>
<dbReference type="PRINTS" id="PR00759">
    <property type="entry name" value="BASICPTASE"/>
</dbReference>
<protein>
    <recommendedName>
        <fullName evidence="2">BPTI/Kunitz inhibitor domain-containing protein</fullName>
    </recommendedName>
</protein>
<dbReference type="CDD" id="cd00109">
    <property type="entry name" value="Kunitz-type"/>
    <property type="match status" value="1"/>
</dbReference>
<dbReference type="PANTHER" id="PTHR47898:SF1">
    <property type="entry name" value="KUNITZ-TYPE PROTEASE INHIBITOR 4"/>
    <property type="match status" value="1"/>
</dbReference>